<dbReference type="SUPFAM" id="SSF53850">
    <property type="entry name" value="Periplasmic binding protein-like II"/>
    <property type="match status" value="1"/>
</dbReference>
<comment type="similarity">
    <text evidence="1">Belongs to the LysR transcriptional regulatory family.</text>
</comment>
<dbReference type="FunFam" id="3.40.190.290:FF:000001">
    <property type="entry name" value="Transcriptional regulator, LysR family"/>
    <property type="match status" value="1"/>
</dbReference>
<evidence type="ECO:0000313" key="6">
    <source>
        <dbReference type="EMBL" id="GEO37010.1"/>
    </source>
</evidence>
<dbReference type="InterPro" id="IPR058163">
    <property type="entry name" value="LysR-type_TF_proteobact-type"/>
</dbReference>
<dbReference type="GO" id="GO:0043565">
    <property type="term" value="F:sequence-specific DNA binding"/>
    <property type="evidence" value="ECO:0007669"/>
    <property type="project" value="TreeGrafter"/>
</dbReference>
<reference evidence="6 7" key="1">
    <citation type="submission" date="2019-07" db="EMBL/GenBank/DDBJ databases">
        <title>Whole genome shotgun sequence of Skermanella aerolata NBRC 106429.</title>
        <authorList>
            <person name="Hosoyama A."/>
            <person name="Uohara A."/>
            <person name="Ohji S."/>
            <person name="Ichikawa N."/>
        </authorList>
    </citation>
    <scope>NUCLEOTIDE SEQUENCE [LARGE SCALE GENOMIC DNA]</scope>
    <source>
        <strain evidence="6 7">NBRC 106429</strain>
    </source>
</reference>
<dbReference type="InterPro" id="IPR005119">
    <property type="entry name" value="LysR_subst-bd"/>
</dbReference>
<organism evidence="6 7">
    <name type="scientific">Skermanella aerolata</name>
    <dbReference type="NCBI Taxonomy" id="393310"/>
    <lineage>
        <taxon>Bacteria</taxon>
        <taxon>Pseudomonadati</taxon>
        <taxon>Pseudomonadota</taxon>
        <taxon>Alphaproteobacteria</taxon>
        <taxon>Rhodospirillales</taxon>
        <taxon>Azospirillaceae</taxon>
        <taxon>Skermanella</taxon>
    </lineage>
</organism>
<evidence type="ECO:0000256" key="4">
    <source>
        <dbReference type="ARBA" id="ARBA00023163"/>
    </source>
</evidence>
<evidence type="ECO:0000256" key="3">
    <source>
        <dbReference type="ARBA" id="ARBA00023125"/>
    </source>
</evidence>
<sequence length="309" mass="33957">MDRLDDMLAFLRVVDTRSFTAAADKLGVSKSAVSRRMTELENRLGARLLNRTTRSLSVTEVGQAFYERCARIVADVEEAERAVADLHAEPRGTLKINAPMSFGMIHLAPAIAEFLRRHPGLEIDMDLNDRFVDLIEDGYDVAVRIGRLRDSSLVARRLAVNRNVVVGTPAYFRKHGRPAHPDDLAHHNCLLYTNASPSDQWHFTVAGKPCAVKVSGTLRVNNGDVLREAALAGQGLAMLPTFLLGEQIARGQLDMALTEFAANDSGAVHAVYPHSRHLSPKVRVFVDFLAGRFGPVPYWDASLHVLSGG</sequence>
<dbReference type="InterPro" id="IPR036388">
    <property type="entry name" value="WH-like_DNA-bd_sf"/>
</dbReference>
<evidence type="ECO:0000256" key="1">
    <source>
        <dbReference type="ARBA" id="ARBA00009437"/>
    </source>
</evidence>
<dbReference type="Proteomes" id="UP000321523">
    <property type="component" value="Unassembled WGS sequence"/>
</dbReference>
<name>A0A512DLF2_9PROT</name>
<dbReference type="EMBL" id="BJYZ01000003">
    <property type="protein sequence ID" value="GEO37010.1"/>
    <property type="molecule type" value="Genomic_DNA"/>
</dbReference>
<comment type="caution">
    <text evidence="6">The sequence shown here is derived from an EMBL/GenBank/DDBJ whole genome shotgun (WGS) entry which is preliminary data.</text>
</comment>
<feature type="domain" description="HTH lysR-type" evidence="5">
    <location>
        <begin position="1"/>
        <end position="59"/>
    </location>
</feature>
<keyword evidence="3" id="KW-0238">DNA-binding</keyword>
<dbReference type="PRINTS" id="PR00039">
    <property type="entry name" value="HTHLYSR"/>
</dbReference>
<evidence type="ECO:0000259" key="5">
    <source>
        <dbReference type="PROSITE" id="PS50931"/>
    </source>
</evidence>
<proteinExistence type="inferred from homology"/>
<accession>A0A512DLF2</accession>
<dbReference type="Gene3D" id="1.10.10.10">
    <property type="entry name" value="Winged helix-like DNA-binding domain superfamily/Winged helix DNA-binding domain"/>
    <property type="match status" value="1"/>
</dbReference>
<dbReference type="PANTHER" id="PTHR30537:SF5">
    <property type="entry name" value="HTH-TYPE TRANSCRIPTIONAL ACTIVATOR TTDR-RELATED"/>
    <property type="match status" value="1"/>
</dbReference>
<dbReference type="InterPro" id="IPR000847">
    <property type="entry name" value="LysR_HTH_N"/>
</dbReference>
<keyword evidence="7" id="KW-1185">Reference proteome</keyword>
<dbReference type="AlphaFoldDB" id="A0A512DLF2"/>
<dbReference type="SUPFAM" id="SSF46785">
    <property type="entry name" value="Winged helix' DNA-binding domain"/>
    <property type="match status" value="1"/>
</dbReference>
<dbReference type="OrthoDB" id="9812435at2"/>
<dbReference type="Pfam" id="PF03466">
    <property type="entry name" value="LysR_substrate"/>
    <property type="match status" value="1"/>
</dbReference>
<dbReference type="FunFam" id="1.10.10.10:FF:000001">
    <property type="entry name" value="LysR family transcriptional regulator"/>
    <property type="match status" value="1"/>
</dbReference>
<dbReference type="GO" id="GO:0003700">
    <property type="term" value="F:DNA-binding transcription factor activity"/>
    <property type="evidence" value="ECO:0007669"/>
    <property type="project" value="InterPro"/>
</dbReference>
<evidence type="ECO:0000256" key="2">
    <source>
        <dbReference type="ARBA" id="ARBA00023015"/>
    </source>
</evidence>
<dbReference type="CDD" id="cd08422">
    <property type="entry name" value="PBP2_CrgA_like"/>
    <property type="match status" value="1"/>
</dbReference>
<dbReference type="PROSITE" id="PS50931">
    <property type="entry name" value="HTH_LYSR"/>
    <property type="match status" value="1"/>
</dbReference>
<keyword evidence="4" id="KW-0804">Transcription</keyword>
<evidence type="ECO:0000313" key="7">
    <source>
        <dbReference type="Proteomes" id="UP000321523"/>
    </source>
</evidence>
<dbReference type="PANTHER" id="PTHR30537">
    <property type="entry name" value="HTH-TYPE TRANSCRIPTIONAL REGULATOR"/>
    <property type="match status" value="1"/>
</dbReference>
<dbReference type="GO" id="GO:0006351">
    <property type="term" value="P:DNA-templated transcription"/>
    <property type="evidence" value="ECO:0007669"/>
    <property type="project" value="TreeGrafter"/>
</dbReference>
<protein>
    <submittedName>
        <fullName evidence="6">LysR family transcriptional regulator</fullName>
    </submittedName>
</protein>
<gene>
    <name evidence="6" type="ORF">SAE02_11580</name>
</gene>
<dbReference type="Gene3D" id="3.40.190.290">
    <property type="match status" value="1"/>
</dbReference>
<keyword evidence="2" id="KW-0805">Transcription regulation</keyword>
<dbReference type="RefSeq" id="WP_044425992.1">
    <property type="nucleotide sequence ID" value="NZ_BJYZ01000003.1"/>
</dbReference>
<dbReference type="InterPro" id="IPR036390">
    <property type="entry name" value="WH_DNA-bd_sf"/>
</dbReference>
<dbReference type="Pfam" id="PF00126">
    <property type="entry name" value="HTH_1"/>
    <property type="match status" value="1"/>
</dbReference>